<dbReference type="AlphaFoldDB" id="A0AAP0BM37"/>
<dbReference type="PANTHER" id="PTHR46238:SF11">
    <property type="entry name" value="AGAMOUS-LIKE MADS-BOX PROTEIN AGL16"/>
    <property type="match status" value="1"/>
</dbReference>
<evidence type="ECO:0000313" key="2">
    <source>
        <dbReference type="Proteomes" id="UP001418222"/>
    </source>
</evidence>
<dbReference type="EMBL" id="JBBWWQ010000008">
    <property type="protein sequence ID" value="KAK8941454.1"/>
    <property type="molecule type" value="Genomic_DNA"/>
</dbReference>
<evidence type="ECO:0000313" key="1">
    <source>
        <dbReference type="EMBL" id="KAK8941454.1"/>
    </source>
</evidence>
<dbReference type="Proteomes" id="UP001418222">
    <property type="component" value="Unassembled WGS sequence"/>
</dbReference>
<gene>
    <name evidence="1" type="ORF">KSP39_PZI009792</name>
</gene>
<dbReference type="PANTHER" id="PTHR46238">
    <property type="entry name" value="REVERSE TRANSCRIPTASE DOMAIN-CONTAINING PROTEIN"/>
    <property type="match status" value="1"/>
</dbReference>
<proteinExistence type="predicted"/>
<keyword evidence="2" id="KW-1185">Reference proteome</keyword>
<sequence length="100" mass="11683">MKLKFNSARRTDDSVIKLGDQDISCSECFKYLRSIVQKDGGVDKDVIHRIQTSWLKWRGAPEIICDRKVPLKLTCKFYCTTIRPAMLYSFECWAVNHVHE</sequence>
<comment type="caution">
    <text evidence="1">The sequence shown here is derived from an EMBL/GenBank/DDBJ whole genome shotgun (WGS) entry which is preliminary data.</text>
</comment>
<reference evidence="1 2" key="1">
    <citation type="journal article" date="2022" name="Nat. Plants">
        <title>Genomes of leafy and leafless Platanthera orchids illuminate the evolution of mycoheterotrophy.</title>
        <authorList>
            <person name="Li M.H."/>
            <person name="Liu K.W."/>
            <person name="Li Z."/>
            <person name="Lu H.C."/>
            <person name="Ye Q.L."/>
            <person name="Zhang D."/>
            <person name="Wang J.Y."/>
            <person name="Li Y.F."/>
            <person name="Zhong Z.M."/>
            <person name="Liu X."/>
            <person name="Yu X."/>
            <person name="Liu D.K."/>
            <person name="Tu X.D."/>
            <person name="Liu B."/>
            <person name="Hao Y."/>
            <person name="Liao X.Y."/>
            <person name="Jiang Y.T."/>
            <person name="Sun W.H."/>
            <person name="Chen J."/>
            <person name="Chen Y.Q."/>
            <person name="Ai Y."/>
            <person name="Zhai J.W."/>
            <person name="Wu S.S."/>
            <person name="Zhou Z."/>
            <person name="Hsiao Y.Y."/>
            <person name="Wu W.L."/>
            <person name="Chen Y.Y."/>
            <person name="Lin Y.F."/>
            <person name="Hsu J.L."/>
            <person name="Li C.Y."/>
            <person name="Wang Z.W."/>
            <person name="Zhao X."/>
            <person name="Zhong W.Y."/>
            <person name="Ma X.K."/>
            <person name="Ma L."/>
            <person name="Huang J."/>
            <person name="Chen G.Z."/>
            <person name="Huang M.Z."/>
            <person name="Huang L."/>
            <person name="Peng D.H."/>
            <person name="Luo Y.B."/>
            <person name="Zou S.Q."/>
            <person name="Chen S.P."/>
            <person name="Lan S."/>
            <person name="Tsai W.C."/>
            <person name="Van de Peer Y."/>
            <person name="Liu Z.J."/>
        </authorList>
    </citation>
    <scope>NUCLEOTIDE SEQUENCE [LARGE SCALE GENOMIC DNA]</scope>
    <source>
        <strain evidence="1">Lor287</strain>
    </source>
</reference>
<accession>A0AAP0BM37</accession>
<protein>
    <submittedName>
        <fullName evidence="1">Uncharacterized protein</fullName>
    </submittedName>
</protein>
<organism evidence="1 2">
    <name type="scientific">Platanthera zijinensis</name>
    <dbReference type="NCBI Taxonomy" id="2320716"/>
    <lineage>
        <taxon>Eukaryota</taxon>
        <taxon>Viridiplantae</taxon>
        <taxon>Streptophyta</taxon>
        <taxon>Embryophyta</taxon>
        <taxon>Tracheophyta</taxon>
        <taxon>Spermatophyta</taxon>
        <taxon>Magnoliopsida</taxon>
        <taxon>Liliopsida</taxon>
        <taxon>Asparagales</taxon>
        <taxon>Orchidaceae</taxon>
        <taxon>Orchidoideae</taxon>
        <taxon>Orchideae</taxon>
        <taxon>Orchidinae</taxon>
        <taxon>Platanthera</taxon>
    </lineage>
</organism>
<name>A0AAP0BM37_9ASPA</name>